<feature type="non-terminal residue" evidence="1">
    <location>
        <position position="93"/>
    </location>
</feature>
<gene>
    <name evidence="1" type="ORF">BT96DRAFT_755981</name>
</gene>
<protein>
    <recommendedName>
        <fullName evidence="3">DDE Tnp4 domain-containing protein</fullName>
    </recommendedName>
</protein>
<accession>A0A6A4GB17</accession>
<dbReference type="AlphaFoldDB" id="A0A6A4GB17"/>
<reference evidence="1" key="1">
    <citation type="journal article" date="2019" name="Environ. Microbiol.">
        <title>Fungal ecological strategies reflected in gene transcription - a case study of two litter decomposers.</title>
        <authorList>
            <person name="Barbi F."/>
            <person name="Kohler A."/>
            <person name="Barry K."/>
            <person name="Baskaran P."/>
            <person name="Daum C."/>
            <person name="Fauchery L."/>
            <person name="Ihrmark K."/>
            <person name="Kuo A."/>
            <person name="LaButti K."/>
            <person name="Lipzen A."/>
            <person name="Morin E."/>
            <person name="Grigoriev I.V."/>
            <person name="Henrissat B."/>
            <person name="Lindahl B."/>
            <person name="Martin F."/>
        </authorList>
    </citation>
    <scope>NUCLEOTIDE SEQUENCE</scope>
    <source>
        <strain evidence="1">JB14</strain>
    </source>
</reference>
<dbReference type="Proteomes" id="UP000799118">
    <property type="component" value="Unassembled WGS sequence"/>
</dbReference>
<sequence>GTIIDCVLNAPGSWHDAHTAQPIFHHLLTHVPEGFYVISDTAFPRGPVSMRGKIHAPMKGGERIPADLVQQEQIMRRNCELLSFRQTVEWGMH</sequence>
<dbReference type="PANTHER" id="PTHR48471">
    <property type="entry name" value="DDE TNP4 DOMAIN-CONTAINING PROTEIN"/>
    <property type="match status" value="1"/>
</dbReference>
<keyword evidence="2" id="KW-1185">Reference proteome</keyword>
<evidence type="ECO:0000313" key="1">
    <source>
        <dbReference type="EMBL" id="KAE9382550.1"/>
    </source>
</evidence>
<dbReference type="PANTHER" id="PTHR48471:SF1">
    <property type="entry name" value="DDE TNP4 DOMAIN-CONTAINING PROTEIN"/>
    <property type="match status" value="1"/>
</dbReference>
<dbReference type="OrthoDB" id="78198at2759"/>
<proteinExistence type="predicted"/>
<organism evidence="1 2">
    <name type="scientific">Gymnopus androsaceus JB14</name>
    <dbReference type="NCBI Taxonomy" id="1447944"/>
    <lineage>
        <taxon>Eukaryota</taxon>
        <taxon>Fungi</taxon>
        <taxon>Dikarya</taxon>
        <taxon>Basidiomycota</taxon>
        <taxon>Agaricomycotina</taxon>
        <taxon>Agaricomycetes</taxon>
        <taxon>Agaricomycetidae</taxon>
        <taxon>Agaricales</taxon>
        <taxon>Marasmiineae</taxon>
        <taxon>Omphalotaceae</taxon>
        <taxon>Gymnopus</taxon>
    </lineage>
</organism>
<feature type="non-terminal residue" evidence="1">
    <location>
        <position position="1"/>
    </location>
</feature>
<dbReference type="EMBL" id="ML771353">
    <property type="protein sequence ID" value="KAE9382550.1"/>
    <property type="molecule type" value="Genomic_DNA"/>
</dbReference>
<name>A0A6A4GB17_9AGAR</name>
<evidence type="ECO:0000313" key="2">
    <source>
        <dbReference type="Proteomes" id="UP000799118"/>
    </source>
</evidence>
<evidence type="ECO:0008006" key="3">
    <source>
        <dbReference type="Google" id="ProtNLM"/>
    </source>
</evidence>